<dbReference type="Proteomes" id="UP001379235">
    <property type="component" value="Unassembled WGS sequence"/>
</dbReference>
<dbReference type="Gene3D" id="1.10.10.10">
    <property type="entry name" value="Winged helix-like DNA-binding domain superfamily/Winged helix DNA-binding domain"/>
    <property type="match status" value="1"/>
</dbReference>
<evidence type="ECO:0000313" key="2">
    <source>
        <dbReference type="EMBL" id="MEJ6009873.1"/>
    </source>
</evidence>
<evidence type="ECO:0000313" key="3">
    <source>
        <dbReference type="Proteomes" id="UP001379235"/>
    </source>
</evidence>
<reference evidence="2 3" key="1">
    <citation type="submission" date="2024-03" db="EMBL/GenBank/DDBJ databases">
        <authorList>
            <person name="Jo J.-H."/>
        </authorList>
    </citation>
    <scope>NUCLEOTIDE SEQUENCE [LARGE SCALE GENOMIC DNA]</scope>
    <source>
        <strain evidence="2 3">AS3R-12</strain>
    </source>
</reference>
<name>A0ABU8S7D5_9SPHN</name>
<feature type="domain" description="HTH marR-type" evidence="1">
    <location>
        <begin position="31"/>
        <end position="132"/>
    </location>
</feature>
<dbReference type="Pfam" id="PF12802">
    <property type="entry name" value="MarR_2"/>
    <property type="match status" value="1"/>
</dbReference>
<evidence type="ECO:0000259" key="1">
    <source>
        <dbReference type="SMART" id="SM00347"/>
    </source>
</evidence>
<dbReference type="InterPro" id="IPR036388">
    <property type="entry name" value="WH-like_DNA-bd_sf"/>
</dbReference>
<dbReference type="SMART" id="SM00347">
    <property type="entry name" value="HTH_MARR"/>
    <property type="match status" value="1"/>
</dbReference>
<gene>
    <name evidence="2" type="ORF">WG900_08065</name>
</gene>
<comment type="caution">
    <text evidence="2">The sequence shown here is derived from an EMBL/GenBank/DDBJ whole genome shotgun (WGS) entry which is preliminary data.</text>
</comment>
<sequence>MSGRFDSRHPLIGLMDEFHRLGGRLKSAFAEARRGVDLGESEMLVLTAVVEGERAPTVSQIGRSLGQPRQIVQRAANALVAAGLIETAPNPDHKRAPLLTATAVGTALKRQADARAAAIAEALSAGLDLDAACRLSDGLRAFRQQLEAQLRAGGADAARPKGDT</sequence>
<proteinExistence type="predicted"/>
<dbReference type="RefSeq" id="WP_339966187.1">
    <property type="nucleotide sequence ID" value="NZ_JBBHJY010000003.1"/>
</dbReference>
<dbReference type="InterPro" id="IPR036390">
    <property type="entry name" value="WH_DNA-bd_sf"/>
</dbReference>
<accession>A0ABU8S7D5</accession>
<dbReference type="InterPro" id="IPR000835">
    <property type="entry name" value="HTH_MarR-typ"/>
</dbReference>
<dbReference type="EMBL" id="JBBHJY010000003">
    <property type="protein sequence ID" value="MEJ6009873.1"/>
    <property type="molecule type" value="Genomic_DNA"/>
</dbReference>
<keyword evidence="3" id="KW-1185">Reference proteome</keyword>
<dbReference type="SUPFAM" id="SSF46785">
    <property type="entry name" value="Winged helix' DNA-binding domain"/>
    <property type="match status" value="1"/>
</dbReference>
<protein>
    <submittedName>
        <fullName evidence="2">Helix-turn-helix domain-containing protein</fullName>
    </submittedName>
</protein>
<organism evidence="2 3">
    <name type="scientific">Novosphingobium aquae</name>
    <dbReference type="NCBI Taxonomy" id="3133435"/>
    <lineage>
        <taxon>Bacteria</taxon>
        <taxon>Pseudomonadati</taxon>
        <taxon>Pseudomonadota</taxon>
        <taxon>Alphaproteobacteria</taxon>
        <taxon>Sphingomonadales</taxon>
        <taxon>Sphingomonadaceae</taxon>
        <taxon>Novosphingobium</taxon>
    </lineage>
</organism>